<organism evidence="12 13">
    <name type="scientific">Parvularcula lutaonensis</name>
    <dbReference type="NCBI Taxonomy" id="491923"/>
    <lineage>
        <taxon>Bacteria</taxon>
        <taxon>Pseudomonadati</taxon>
        <taxon>Pseudomonadota</taxon>
        <taxon>Alphaproteobacteria</taxon>
        <taxon>Parvularculales</taxon>
        <taxon>Parvularculaceae</taxon>
        <taxon>Parvularcula</taxon>
    </lineage>
</organism>
<comment type="subunit">
    <text evidence="10">Homodimer.</text>
</comment>
<evidence type="ECO:0000256" key="5">
    <source>
        <dbReference type="ARBA" id="ARBA00013189"/>
    </source>
</evidence>
<evidence type="ECO:0000256" key="2">
    <source>
        <dbReference type="ARBA" id="ARBA00001911"/>
    </source>
</evidence>
<keyword evidence="7 10" id="KW-0520">NAD</keyword>
<comment type="catalytic activity">
    <reaction evidence="1 10">
        <text>UDP-alpha-D-glucose = UDP-alpha-D-galactose</text>
        <dbReference type="Rhea" id="RHEA:22168"/>
        <dbReference type="ChEBI" id="CHEBI:58885"/>
        <dbReference type="ChEBI" id="CHEBI:66914"/>
        <dbReference type="EC" id="5.1.3.2"/>
    </reaction>
</comment>
<dbReference type="InterPro" id="IPR005886">
    <property type="entry name" value="UDP_G4E"/>
</dbReference>
<evidence type="ECO:0000256" key="3">
    <source>
        <dbReference type="ARBA" id="ARBA00004947"/>
    </source>
</evidence>
<evidence type="ECO:0000256" key="10">
    <source>
        <dbReference type="RuleBase" id="RU366046"/>
    </source>
</evidence>
<dbReference type="Gene3D" id="3.90.25.10">
    <property type="entry name" value="UDP-galactose 4-epimerase, domain 1"/>
    <property type="match status" value="1"/>
</dbReference>
<comment type="cofactor">
    <cofactor evidence="2 10">
        <name>NAD(+)</name>
        <dbReference type="ChEBI" id="CHEBI:57540"/>
    </cofactor>
</comment>
<dbReference type="PANTHER" id="PTHR43725:SF53">
    <property type="entry name" value="UDP-ARABINOSE 4-EPIMERASE 1"/>
    <property type="match status" value="1"/>
</dbReference>
<reference evidence="13" key="1">
    <citation type="journal article" date="2019" name="Int. J. Syst. Evol. Microbiol.">
        <title>The Global Catalogue of Microorganisms (GCM) 10K type strain sequencing project: providing services to taxonomists for standard genome sequencing and annotation.</title>
        <authorList>
            <consortium name="The Broad Institute Genomics Platform"/>
            <consortium name="The Broad Institute Genome Sequencing Center for Infectious Disease"/>
            <person name="Wu L."/>
            <person name="Ma J."/>
        </authorList>
    </citation>
    <scope>NUCLEOTIDE SEQUENCE [LARGE SCALE GENOMIC DNA]</scope>
    <source>
        <strain evidence="13">KCTC 22245</strain>
    </source>
</reference>
<comment type="similarity">
    <text evidence="4 10">Belongs to the NAD(P)-dependent epimerase/dehydratase family.</text>
</comment>
<sequence>MTTKILITGGAGYIGSHTAYACLDDGFELVILDDLSTGVEHAIPPQARFIRGDVADRALLKKVFADEKPEAVMHFAGRIVVPESVENPIKYYQENTVTSLGLIAEMVDAGVSTILFSSTAAVYAPDPEGKPLAEDALKMPLSPYGQSKLMTEAMIRDVGFAHGLQAGILRYFNVAGADPRGRVGQSTPNATHLLKIASQVATGKRDHIEIYGTDYDTRDGTCIRDYIHVSDLAAAHVETLKHVLSAGGQVTMNCGYGRGSTVREVIEAVEKVTGGSIDARETGRRPGDAPVLVSNNEKIKKTLPGWKPKHDTLEEMARTAIAWEERLKTLNSA</sequence>
<dbReference type="SUPFAM" id="SSF51735">
    <property type="entry name" value="NAD(P)-binding Rossmann-fold domains"/>
    <property type="match status" value="1"/>
</dbReference>
<name>A0ABV7MEA4_9PROT</name>
<feature type="domain" description="NAD-dependent epimerase/dehydratase" evidence="11">
    <location>
        <begin position="5"/>
        <end position="255"/>
    </location>
</feature>
<evidence type="ECO:0000256" key="6">
    <source>
        <dbReference type="ARBA" id="ARBA00018569"/>
    </source>
</evidence>
<dbReference type="EC" id="5.1.3.2" evidence="5 10"/>
<dbReference type="NCBIfam" id="TIGR01179">
    <property type="entry name" value="galE"/>
    <property type="match status" value="1"/>
</dbReference>
<comment type="caution">
    <text evidence="12">The sequence shown here is derived from an EMBL/GenBank/DDBJ whole genome shotgun (WGS) entry which is preliminary data.</text>
</comment>
<evidence type="ECO:0000313" key="13">
    <source>
        <dbReference type="Proteomes" id="UP001595607"/>
    </source>
</evidence>
<evidence type="ECO:0000256" key="4">
    <source>
        <dbReference type="ARBA" id="ARBA00007637"/>
    </source>
</evidence>
<dbReference type="CDD" id="cd05247">
    <property type="entry name" value="UDP_G4E_1_SDR_e"/>
    <property type="match status" value="1"/>
</dbReference>
<dbReference type="GO" id="GO:0003978">
    <property type="term" value="F:UDP-glucose 4-epimerase activity"/>
    <property type="evidence" value="ECO:0007669"/>
    <property type="project" value="UniProtKB-EC"/>
</dbReference>
<evidence type="ECO:0000256" key="8">
    <source>
        <dbReference type="ARBA" id="ARBA00023235"/>
    </source>
</evidence>
<proteinExistence type="inferred from homology"/>
<dbReference type="InterPro" id="IPR001509">
    <property type="entry name" value="Epimerase_deHydtase"/>
</dbReference>
<gene>
    <name evidence="12" type="primary">galE</name>
    <name evidence="12" type="ORF">ACFONP_10305</name>
</gene>
<keyword evidence="8 10" id="KW-0413">Isomerase</keyword>
<evidence type="ECO:0000259" key="11">
    <source>
        <dbReference type="Pfam" id="PF01370"/>
    </source>
</evidence>
<dbReference type="PROSITE" id="PS51257">
    <property type="entry name" value="PROKAR_LIPOPROTEIN"/>
    <property type="match status" value="1"/>
</dbReference>
<evidence type="ECO:0000256" key="1">
    <source>
        <dbReference type="ARBA" id="ARBA00000083"/>
    </source>
</evidence>
<comment type="pathway">
    <text evidence="3 10">Carbohydrate metabolism; galactose metabolism.</text>
</comment>
<dbReference type="EMBL" id="JBHRVA010000003">
    <property type="protein sequence ID" value="MFC3303122.1"/>
    <property type="molecule type" value="Genomic_DNA"/>
</dbReference>
<dbReference type="RefSeq" id="WP_189575364.1">
    <property type="nucleotide sequence ID" value="NZ_BMXU01000002.1"/>
</dbReference>
<evidence type="ECO:0000256" key="7">
    <source>
        <dbReference type="ARBA" id="ARBA00023027"/>
    </source>
</evidence>
<dbReference type="Pfam" id="PF01370">
    <property type="entry name" value="Epimerase"/>
    <property type="match status" value="1"/>
</dbReference>
<accession>A0ABV7MEA4</accession>
<dbReference type="InterPro" id="IPR036291">
    <property type="entry name" value="NAD(P)-bd_dom_sf"/>
</dbReference>
<evidence type="ECO:0000256" key="9">
    <source>
        <dbReference type="ARBA" id="ARBA00023277"/>
    </source>
</evidence>
<keyword evidence="13" id="KW-1185">Reference proteome</keyword>
<dbReference type="Proteomes" id="UP001595607">
    <property type="component" value="Unassembled WGS sequence"/>
</dbReference>
<dbReference type="Gene3D" id="3.40.50.720">
    <property type="entry name" value="NAD(P)-binding Rossmann-like Domain"/>
    <property type="match status" value="1"/>
</dbReference>
<keyword evidence="9 10" id="KW-0119">Carbohydrate metabolism</keyword>
<dbReference type="PANTHER" id="PTHR43725">
    <property type="entry name" value="UDP-GLUCOSE 4-EPIMERASE"/>
    <property type="match status" value="1"/>
</dbReference>
<evidence type="ECO:0000313" key="12">
    <source>
        <dbReference type="EMBL" id="MFC3303122.1"/>
    </source>
</evidence>
<protein>
    <recommendedName>
        <fullName evidence="6 10">UDP-glucose 4-epimerase</fullName>
        <ecNumber evidence="5 10">5.1.3.2</ecNumber>
    </recommendedName>
</protein>